<accession>A0A1X0ENZ9</accession>
<evidence type="ECO:0000256" key="5">
    <source>
        <dbReference type="ARBA" id="ARBA00022777"/>
    </source>
</evidence>
<name>A0A1X0ENZ9_MYCIE</name>
<dbReference type="SMART" id="SM00220">
    <property type="entry name" value="S_TKc"/>
    <property type="match status" value="1"/>
</dbReference>
<comment type="caution">
    <text evidence="11">The sequence shown here is derived from an EMBL/GenBank/DDBJ whole genome shotgun (WGS) entry which is preliminary data.</text>
</comment>
<evidence type="ECO:0000256" key="3">
    <source>
        <dbReference type="ARBA" id="ARBA00022679"/>
    </source>
</evidence>
<feature type="domain" description="Protein kinase" evidence="10">
    <location>
        <begin position="8"/>
        <end position="222"/>
    </location>
</feature>
<dbReference type="PANTHER" id="PTHR43289:SF6">
    <property type="entry name" value="SERINE_THREONINE-PROTEIN KINASE NEKL-3"/>
    <property type="match status" value="1"/>
</dbReference>
<dbReference type="Pfam" id="PF00069">
    <property type="entry name" value="Pkinase"/>
    <property type="match status" value="1"/>
</dbReference>
<dbReference type="GO" id="GO:0005524">
    <property type="term" value="F:ATP binding"/>
    <property type="evidence" value="ECO:0007669"/>
    <property type="project" value="UniProtKB-UniRule"/>
</dbReference>
<dbReference type="Gene3D" id="1.10.510.10">
    <property type="entry name" value="Transferase(Phosphotransferase) domain 1"/>
    <property type="match status" value="1"/>
</dbReference>
<protein>
    <recommendedName>
        <fullName evidence="1">non-specific serine/threonine protein kinase</fullName>
        <ecNumber evidence="1">2.7.11.1</ecNumber>
    </recommendedName>
</protein>
<dbReference type="FunFam" id="3.30.200.20:FF:000035">
    <property type="entry name" value="Serine/threonine protein kinase Stk1"/>
    <property type="match status" value="1"/>
</dbReference>
<dbReference type="SUPFAM" id="SSF56112">
    <property type="entry name" value="Protein kinase-like (PK-like)"/>
    <property type="match status" value="1"/>
</dbReference>
<evidence type="ECO:0000256" key="2">
    <source>
        <dbReference type="ARBA" id="ARBA00022527"/>
    </source>
</evidence>
<feature type="non-terminal residue" evidence="11">
    <location>
        <position position="222"/>
    </location>
</feature>
<dbReference type="InterPro" id="IPR011009">
    <property type="entry name" value="Kinase-like_dom_sf"/>
</dbReference>
<sequence length="222" mass="24101">MDEVFGRYRLRGLLGAGGMGQVYRAFDTELHRQVAIKVLPPQASTDPTFERRFRREARTAAAIGEPHIVPIYDSGQIDGRLFIAMQLIEGTDLATLLADHGPLPPERAVSIIEQAAAALDAAHDAGLIHRDIKPANLLVNAKNFVYLIDFGIAHAPGETNLTGTGNMIGTLAYMAPERFTTGTADHRADIYALACVLHECLTATKPFPGTSIEQQMFAHLQA</sequence>
<keyword evidence="3" id="KW-0808">Transferase</keyword>
<dbReference type="PROSITE" id="PS50011">
    <property type="entry name" value="PROTEIN_KINASE_DOM"/>
    <property type="match status" value="1"/>
</dbReference>
<evidence type="ECO:0000256" key="1">
    <source>
        <dbReference type="ARBA" id="ARBA00012513"/>
    </source>
</evidence>
<evidence type="ECO:0000256" key="4">
    <source>
        <dbReference type="ARBA" id="ARBA00022741"/>
    </source>
</evidence>
<feature type="binding site" evidence="9">
    <location>
        <position position="37"/>
    </location>
    <ligand>
        <name>ATP</name>
        <dbReference type="ChEBI" id="CHEBI:30616"/>
    </ligand>
</feature>
<dbReference type="PANTHER" id="PTHR43289">
    <property type="entry name" value="MITOGEN-ACTIVATED PROTEIN KINASE KINASE KINASE 20-RELATED"/>
    <property type="match status" value="1"/>
</dbReference>
<keyword evidence="5 11" id="KW-0418">Kinase</keyword>
<dbReference type="GO" id="GO:0004674">
    <property type="term" value="F:protein serine/threonine kinase activity"/>
    <property type="evidence" value="ECO:0007669"/>
    <property type="project" value="UniProtKB-KW"/>
</dbReference>
<comment type="catalytic activity">
    <reaction evidence="7">
        <text>L-threonyl-[protein] + ATP = O-phospho-L-threonyl-[protein] + ADP + H(+)</text>
        <dbReference type="Rhea" id="RHEA:46608"/>
        <dbReference type="Rhea" id="RHEA-COMP:11060"/>
        <dbReference type="Rhea" id="RHEA-COMP:11605"/>
        <dbReference type="ChEBI" id="CHEBI:15378"/>
        <dbReference type="ChEBI" id="CHEBI:30013"/>
        <dbReference type="ChEBI" id="CHEBI:30616"/>
        <dbReference type="ChEBI" id="CHEBI:61977"/>
        <dbReference type="ChEBI" id="CHEBI:456216"/>
        <dbReference type="EC" id="2.7.11.1"/>
    </reaction>
</comment>
<keyword evidence="4 9" id="KW-0547">Nucleotide-binding</keyword>
<evidence type="ECO:0000256" key="8">
    <source>
        <dbReference type="ARBA" id="ARBA00048679"/>
    </source>
</evidence>
<dbReference type="PIRSF" id="PIRSF000654">
    <property type="entry name" value="Integrin-linked_kinase"/>
    <property type="match status" value="1"/>
</dbReference>
<evidence type="ECO:0000256" key="6">
    <source>
        <dbReference type="ARBA" id="ARBA00022840"/>
    </source>
</evidence>
<evidence type="ECO:0000259" key="10">
    <source>
        <dbReference type="PROSITE" id="PS50011"/>
    </source>
</evidence>
<dbReference type="InterPro" id="IPR000719">
    <property type="entry name" value="Prot_kinase_dom"/>
</dbReference>
<dbReference type="Proteomes" id="UP000192739">
    <property type="component" value="Unassembled WGS sequence"/>
</dbReference>
<dbReference type="Gene3D" id="3.30.200.20">
    <property type="entry name" value="Phosphorylase Kinase, domain 1"/>
    <property type="match status" value="1"/>
</dbReference>
<dbReference type="GO" id="GO:0080090">
    <property type="term" value="P:regulation of primary metabolic process"/>
    <property type="evidence" value="ECO:0007669"/>
    <property type="project" value="UniProtKB-ARBA"/>
</dbReference>
<keyword evidence="6 9" id="KW-0067">ATP-binding</keyword>
<proteinExistence type="predicted"/>
<dbReference type="InterPro" id="IPR017441">
    <property type="entry name" value="Protein_kinase_ATP_BS"/>
</dbReference>
<evidence type="ECO:0000256" key="9">
    <source>
        <dbReference type="PROSITE-ProRule" id="PRU10141"/>
    </source>
</evidence>
<dbReference type="EC" id="2.7.11.1" evidence="1"/>
<dbReference type="EMBL" id="MVHT01000207">
    <property type="protein sequence ID" value="ORA87182.1"/>
    <property type="molecule type" value="Genomic_DNA"/>
</dbReference>
<dbReference type="PROSITE" id="PS00107">
    <property type="entry name" value="PROTEIN_KINASE_ATP"/>
    <property type="match status" value="1"/>
</dbReference>
<comment type="catalytic activity">
    <reaction evidence="8">
        <text>L-seryl-[protein] + ATP = O-phospho-L-seryl-[protein] + ADP + H(+)</text>
        <dbReference type="Rhea" id="RHEA:17989"/>
        <dbReference type="Rhea" id="RHEA-COMP:9863"/>
        <dbReference type="Rhea" id="RHEA-COMP:11604"/>
        <dbReference type="ChEBI" id="CHEBI:15378"/>
        <dbReference type="ChEBI" id="CHEBI:29999"/>
        <dbReference type="ChEBI" id="CHEBI:30616"/>
        <dbReference type="ChEBI" id="CHEBI:83421"/>
        <dbReference type="ChEBI" id="CHEBI:456216"/>
        <dbReference type="EC" id="2.7.11.1"/>
    </reaction>
</comment>
<dbReference type="AlphaFoldDB" id="A0A1X0ENZ9"/>
<dbReference type="RefSeq" id="WP_282957603.1">
    <property type="nucleotide sequence ID" value="NZ_MVHT01000207.1"/>
</dbReference>
<reference evidence="11 12" key="1">
    <citation type="submission" date="2017-02" db="EMBL/GenBank/DDBJ databases">
        <title>The new phylogeny of genus Mycobacterium.</title>
        <authorList>
            <person name="Tortoli E."/>
            <person name="Trovato A."/>
            <person name="Cirillo D.M."/>
        </authorList>
    </citation>
    <scope>NUCLEOTIDE SEQUENCE [LARGE SCALE GENOMIC DNA]</scope>
    <source>
        <strain evidence="11 12">DSM 44049</strain>
    </source>
</reference>
<evidence type="ECO:0000313" key="11">
    <source>
        <dbReference type="EMBL" id="ORA87182.1"/>
    </source>
</evidence>
<gene>
    <name evidence="11" type="ORF">BST27_30255</name>
</gene>
<keyword evidence="12" id="KW-1185">Reference proteome</keyword>
<evidence type="ECO:0000256" key="7">
    <source>
        <dbReference type="ARBA" id="ARBA00047899"/>
    </source>
</evidence>
<dbReference type="InterPro" id="IPR008271">
    <property type="entry name" value="Ser/Thr_kinase_AS"/>
</dbReference>
<keyword evidence="2 11" id="KW-0723">Serine/threonine-protein kinase</keyword>
<dbReference type="PROSITE" id="PS00108">
    <property type="entry name" value="PROTEIN_KINASE_ST"/>
    <property type="match status" value="1"/>
</dbReference>
<dbReference type="CDD" id="cd14014">
    <property type="entry name" value="STKc_PknB_like"/>
    <property type="match status" value="1"/>
</dbReference>
<evidence type="ECO:0000313" key="12">
    <source>
        <dbReference type="Proteomes" id="UP000192739"/>
    </source>
</evidence>
<organism evidence="11 12">
    <name type="scientific">Mycobacterium intermedium</name>
    <dbReference type="NCBI Taxonomy" id="28445"/>
    <lineage>
        <taxon>Bacteria</taxon>
        <taxon>Bacillati</taxon>
        <taxon>Actinomycetota</taxon>
        <taxon>Actinomycetes</taxon>
        <taxon>Mycobacteriales</taxon>
        <taxon>Mycobacteriaceae</taxon>
        <taxon>Mycobacterium</taxon>
        <taxon>Mycobacterium simiae complex</taxon>
    </lineage>
</organism>